<dbReference type="AlphaFoldDB" id="A0A0B8NN27"/>
<accession>A0A0B8NN27</accession>
<keyword evidence="5 8" id="KW-0812">Transmembrane</keyword>
<evidence type="ECO:0000256" key="4">
    <source>
        <dbReference type="ARBA" id="ARBA00022679"/>
    </source>
</evidence>
<feature type="transmembrane region" description="Helical" evidence="8">
    <location>
        <begin position="88"/>
        <end position="109"/>
    </location>
</feature>
<evidence type="ECO:0000256" key="2">
    <source>
        <dbReference type="ARBA" id="ARBA00022475"/>
    </source>
</evidence>
<feature type="transmembrane region" description="Helical" evidence="8">
    <location>
        <begin position="309"/>
        <end position="326"/>
    </location>
</feature>
<evidence type="ECO:0000313" key="11">
    <source>
        <dbReference type="Proteomes" id="UP000037179"/>
    </source>
</evidence>
<dbReference type="InterPro" id="IPR050297">
    <property type="entry name" value="LipidA_mod_glycosyltrf_83"/>
</dbReference>
<dbReference type="GO" id="GO:0016763">
    <property type="term" value="F:pentosyltransferase activity"/>
    <property type="evidence" value="ECO:0007669"/>
    <property type="project" value="TreeGrafter"/>
</dbReference>
<evidence type="ECO:0000256" key="1">
    <source>
        <dbReference type="ARBA" id="ARBA00004651"/>
    </source>
</evidence>
<sequence length="529" mass="57101">MATTGTVTQLGTVEPVAERAAFAWKGVLAVSFGFAAIMGIAAARINYFGDELYFVAAGRRLAWAYPDQGPLAPFVAHLMDSIAPGSVLALRIPALALMAAAAVISAATARELGAGARYQVLAALAYAVSPLAFDQIQLITLTFDIPLQALIVYLLIRWVRARQDWLLIAAGVAAAVAFQAKWMVPGVWAMLGIGVLVAGPREVLRRPALYIGTLIMVVAMVPGIIWQTRHGWVESQMTEIISQEQHAANTGPLICAIEIAIQCGLIGGLLSLLGLWGMARLEPLRPYRFALIAGLLLVLVVLVENGRSYYVAGFWPALLGAGAFTLSTLEFKLPARRLVNATAVVSAIAFALWMVAIPLPKSWIPLPKSLTTISTPITDQAQYWMRESWYGPDGYATFTAAVNDAVKSLPESERTNTAVVAAAYVQASALEEFGRKYDLPPVYSPNRGFGYFGPPPDSAHTIIYLSVDGVGDKDFLSKFATTTEFQKINNPNGLPGLERLITVYICHNPLRPWSETWPGLQTLTFPSGI</sequence>
<keyword evidence="7 8" id="KW-0472">Membrane</keyword>
<dbReference type="InterPro" id="IPR038731">
    <property type="entry name" value="RgtA/B/C-like"/>
</dbReference>
<evidence type="ECO:0000259" key="9">
    <source>
        <dbReference type="Pfam" id="PF13231"/>
    </source>
</evidence>
<comment type="subcellular location">
    <subcellularLocation>
        <location evidence="1">Cell membrane</location>
        <topology evidence="1">Multi-pass membrane protein</topology>
    </subcellularLocation>
</comment>
<keyword evidence="11" id="KW-1185">Reference proteome</keyword>
<dbReference type="PANTHER" id="PTHR33908:SF11">
    <property type="entry name" value="MEMBRANE PROTEIN"/>
    <property type="match status" value="1"/>
</dbReference>
<feature type="transmembrane region" description="Helical" evidence="8">
    <location>
        <begin position="138"/>
        <end position="159"/>
    </location>
</feature>
<protein>
    <recommendedName>
        <fullName evidence="9">Glycosyltransferase RgtA/B/C/D-like domain-containing protein</fullName>
    </recommendedName>
</protein>
<dbReference type="Pfam" id="PF13231">
    <property type="entry name" value="PMT_2"/>
    <property type="match status" value="1"/>
</dbReference>
<reference evidence="11" key="1">
    <citation type="submission" date="2015-07" db="EMBL/GenBank/DDBJ databases">
        <title>Nocardia seriolae U-1 whole genome shotgun sequence.</title>
        <authorList>
            <person name="Imajoh M."/>
            <person name="Fukumoto Y."/>
            <person name="Sukeda M."/>
            <person name="Yamane J."/>
            <person name="Yamasaki K."/>
            <person name="Shimizu M."/>
            <person name="Ohnishi K."/>
            <person name="Oshima S."/>
        </authorList>
    </citation>
    <scope>NUCLEOTIDE SEQUENCE [LARGE SCALE GENOMIC DNA]</scope>
    <source>
        <strain evidence="11">U-1</strain>
    </source>
</reference>
<keyword evidence="4" id="KW-0808">Transferase</keyword>
<evidence type="ECO:0000256" key="6">
    <source>
        <dbReference type="ARBA" id="ARBA00022989"/>
    </source>
</evidence>
<evidence type="ECO:0000256" key="8">
    <source>
        <dbReference type="SAM" id="Phobius"/>
    </source>
</evidence>
<feature type="transmembrane region" description="Helical" evidence="8">
    <location>
        <begin position="22"/>
        <end position="43"/>
    </location>
</feature>
<evidence type="ECO:0000256" key="7">
    <source>
        <dbReference type="ARBA" id="ARBA00023136"/>
    </source>
</evidence>
<evidence type="ECO:0000313" key="10">
    <source>
        <dbReference type="EMBL" id="GAP33297.1"/>
    </source>
</evidence>
<dbReference type="PANTHER" id="PTHR33908">
    <property type="entry name" value="MANNOSYLTRANSFERASE YKCB-RELATED"/>
    <property type="match status" value="1"/>
</dbReference>
<evidence type="ECO:0000256" key="5">
    <source>
        <dbReference type="ARBA" id="ARBA00022692"/>
    </source>
</evidence>
<comment type="caution">
    <text evidence="10">The sequence shown here is derived from an EMBL/GenBank/DDBJ whole genome shotgun (WGS) entry which is preliminary data.</text>
</comment>
<reference evidence="10 11" key="2">
    <citation type="journal article" date="2016" name="Genome Announc.">
        <title>Draft Genome Sequence of Erythromycin- and Oxytetracycline-Sensitive Nocardia seriolae Strain U-1 (NBRC 110359).</title>
        <authorList>
            <person name="Imajoh M."/>
            <person name="Sukeda M."/>
            <person name="Shimizu M."/>
            <person name="Yamane J."/>
            <person name="Ohnishi K."/>
            <person name="Oshima S."/>
        </authorList>
    </citation>
    <scope>NUCLEOTIDE SEQUENCE [LARGE SCALE GENOMIC DNA]</scope>
    <source>
        <strain evidence="10 11">U-1</strain>
    </source>
</reference>
<feature type="transmembrane region" description="Helical" evidence="8">
    <location>
        <begin position="338"/>
        <end position="359"/>
    </location>
</feature>
<keyword evidence="2" id="KW-1003">Cell membrane</keyword>
<gene>
    <name evidence="10" type="ORF">NSK11_contig00236-0004</name>
</gene>
<keyword evidence="6 8" id="KW-1133">Transmembrane helix</keyword>
<dbReference type="GO" id="GO:0009103">
    <property type="term" value="P:lipopolysaccharide biosynthetic process"/>
    <property type="evidence" value="ECO:0007669"/>
    <property type="project" value="UniProtKB-ARBA"/>
</dbReference>
<keyword evidence="3" id="KW-0328">Glycosyltransferase</keyword>
<dbReference type="Proteomes" id="UP000037179">
    <property type="component" value="Unassembled WGS sequence"/>
</dbReference>
<feature type="transmembrane region" description="Helical" evidence="8">
    <location>
        <begin position="165"/>
        <end position="196"/>
    </location>
</feature>
<organism evidence="10 11">
    <name type="scientific">Nocardia seriolae</name>
    <dbReference type="NCBI Taxonomy" id="37332"/>
    <lineage>
        <taxon>Bacteria</taxon>
        <taxon>Bacillati</taxon>
        <taxon>Actinomycetota</taxon>
        <taxon>Actinomycetes</taxon>
        <taxon>Mycobacteriales</taxon>
        <taxon>Nocardiaceae</taxon>
        <taxon>Nocardia</taxon>
    </lineage>
</organism>
<dbReference type="GO" id="GO:0005886">
    <property type="term" value="C:plasma membrane"/>
    <property type="evidence" value="ECO:0007669"/>
    <property type="project" value="UniProtKB-SubCell"/>
</dbReference>
<feature type="transmembrane region" description="Helical" evidence="8">
    <location>
        <begin position="259"/>
        <end position="279"/>
    </location>
</feature>
<dbReference type="EMBL" id="BBYQ01000236">
    <property type="protein sequence ID" value="GAP33297.1"/>
    <property type="molecule type" value="Genomic_DNA"/>
</dbReference>
<name>A0A0B8NN27_9NOCA</name>
<feature type="transmembrane region" description="Helical" evidence="8">
    <location>
        <begin position="286"/>
        <end position="303"/>
    </location>
</feature>
<dbReference type="RefSeq" id="WP_052087095.1">
    <property type="nucleotide sequence ID" value="NZ_AP017900.1"/>
</dbReference>
<feature type="domain" description="Glycosyltransferase RgtA/B/C/D-like" evidence="9">
    <location>
        <begin position="67"/>
        <end position="226"/>
    </location>
</feature>
<evidence type="ECO:0000256" key="3">
    <source>
        <dbReference type="ARBA" id="ARBA00022676"/>
    </source>
</evidence>
<proteinExistence type="predicted"/>
<feature type="transmembrane region" description="Helical" evidence="8">
    <location>
        <begin position="208"/>
        <end position="226"/>
    </location>
</feature>